<reference evidence="2" key="1">
    <citation type="submission" date="2023-11" db="EMBL/GenBank/DDBJ databases">
        <title>Genome assemblies of two species of porcelain crab, Petrolisthes cinctipes and Petrolisthes manimaculis (Anomura: Porcellanidae).</title>
        <authorList>
            <person name="Angst P."/>
        </authorList>
    </citation>
    <scope>NUCLEOTIDE SEQUENCE</scope>
    <source>
        <strain evidence="2">PB745_02</strain>
        <tissue evidence="2">Gill</tissue>
    </source>
</reference>
<organism evidence="2 3">
    <name type="scientific">Petrolisthes manimaculis</name>
    <dbReference type="NCBI Taxonomy" id="1843537"/>
    <lineage>
        <taxon>Eukaryota</taxon>
        <taxon>Metazoa</taxon>
        <taxon>Ecdysozoa</taxon>
        <taxon>Arthropoda</taxon>
        <taxon>Crustacea</taxon>
        <taxon>Multicrustacea</taxon>
        <taxon>Malacostraca</taxon>
        <taxon>Eumalacostraca</taxon>
        <taxon>Eucarida</taxon>
        <taxon>Decapoda</taxon>
        <taxon>Pleocyemata</taxon>
        <taxon>Anomura</taxon>
        <taxon>Galatheoidea</taxon>
        <taxon>Porcellanidae</taxon>
        <taxon>Petrolisthes</taxon>
    </lineage>
</organism>
<dbReference type="Proteomes" id="UP001292094">
    <property type="component" value="Unassembled WGS sequence"/>
</dbReference>
<keyword evidence="3" id="KW-1185">Reference proteome</keyword>
<feature type="region of interest" description="Disordered" evidence="1">
    <location>
        <begin position="27"/>
        <end position="54"/>
    </location>
</feature>
<protein>
    <submittedName>
        <fullName evidence="2">Uncharacterized protein</fullName>
    </submittedName>
</protein>
<comment type="caution">
    <text evidence="2">The sequence shown here is derived from an EMBL/GenBank/DDBJ whole genome shotgun (WGS) entry which is preliminary data.</text>
</comment>
<evidence type="ECO:0000256" key="1">
    <source>
        <dbReference type="SAM" id="MobiDB-lite"/>
    </source>
</evidence>
<dbReference type="AlphaFoldDB" id="A0AAE1PI17"/>
<evidence type="ECO:0000313" key="2">
    <source>
        <dbReference type="EMBL" id="KAK4307477.1"/>
    </source>
</evidence>
<name>A0AAE1PI17_9EUCA</name>
<gene>
    <name evidence="2" type="ORF">Pmani_020766</name>
</gene>
<evidence type="ECO:0000313" key="3">
    <source>
        <dbReference type="Proteomes" id="UP001292094"/>
    </source>
</evidence>
<proteinExistence type="predicted"/>
<feature type="compositionally biased region" description="Basic and acidic residues" evidence="1">
    <location>
        <begin position="32"/>
        <end position="43"/>
    </location>
</feature>
<sequence length="80" mass="9143">MGMNEESANFKRKKGFLVSGKALFPSHGGRLLKRDPKTRHDNLPEELTNEQTDTLHDHLPSFLYAPVRRDLGVAELDDQR</sequence>
<dbReference type="EMBL" id="JAWZYT010001998">
    <property type="protein sequence ID" value="KAK4307477.1"/>
    <property type="molecule type" value="Genomic_DNA"/>
</dbReference>
<accession>A0AAE1PI17</accession>